<comment type="similarity">
    <text evidence="2">Belongs to the glycosyl hydrolase 29 family.</text>
</comment>
<dbReference type="GO" id="GO:0004560">
    <property type="term" value="F:alpha-L-fucosidase activity"/>
    <property type="evidence" value="ECO:0007669"/>
    <property type="project" value="InterPro"/>
</dbReference>
<feature type="domain" description="Glycoside hydrolase family 29 N-terminal" evidence="7">
    <location>
        <begin position="1"/>
        <end position="235"/>
    </location>
</feature>
<evidence type="ECO:0000259" key="7">
    <source>
        <dbReference type="Pfam" id="PF01120"/>
    </source>
</evidence>
<dbReference type="InterPro" id="IPR000933">
    <property type="entry name" value="Glyco_hydro_29"/>
</dbReference>
<dbReference type="SMART" id="SM00812">
    <property type="entry name" value="Alpha_L_fucos"/>
    <property type="match status" value="1"/>
</dbReference>
<dbReference type="GO" id="GO:0016139">
    <property type="term" value="P:glycoside catabolic process"/>
    <property type="evidence" value="ECO:0007669"/>
    <property type="project" value="TreeGrafter"/>
</dbReference>
<name>X0UGL4_9ZZZZ</name>
<proteinExistence type="inferred from homology"/>
<feature type="non-terminal residue" evidence="8">
    <location>
        <position position="277"/>
    </location>
</feature>
<dbReference type="InterPro" id="IPR017853">
    <property type="entry name" value="GH"/>
</dbReference>
<dbReference type="Pfam" id="PF01120">
    <property type="entry name" value="Alpha_L_fucos"/>
    <property type="match status" value="1"/>
</dbReference>
<evidence type="ECO:0000256" key="1">
    <source>
        <dbReference type="ARBA" id="ARBA00004071"/>
    </source>
</evidence>
<evidence type="ECO:0000256" key="6">
    <source>
        <dbReference type="ARBA" id="ARBA00023295"/>
    </source>
</evidence>
<evidence type="ECO:0000256" key="3">
    <source>
        <dbReference type="ARBA" id="ARBA00012662"/>
    </source>
</evidence>
<dbReference type="PANTHER" id="PTHR10030">
    <property type="entry name" value="ALPHA-L-FUCOSIDASE"/>
    <property type="match status" value="1"/>
</dbReference>
<dbReference type="SUPFAM" id="SSF51445">
    <property type="entry name" value="(Trans)glycosidases"/>
    <property type="match status" value="1"/>
</dbReference>
<keyword evidence="5" id="KW-0378">Hydrolase</keyword>
<dbReference type="GO" id="GO:0006004">
    <property type="term" value="P:fucose metabolic process"/>
    <property type="evidence" value="ECO:0007669"/>
    <property type="project" value="InterPro"/>
</dbReference>
<dbReference type="Gene3D" id="3.20.20.80">
    <property type="entry name" value="Glycosidases"/>
    <property type="match status" value="1"/>
</dbReference>
<dbReference type="PANTHER" id="PTHR10030:SF37">
    <property type="entry name" value="ALPHA-L-FUCOSIDASE-RELATED"/>
    <property type="match status" value="1"/>
</dbReference>
<reference evidence="8" key="1">
    <citation type="journal article" date="2014" name="Front. Microbiol.">
        <title>High frequency of phylogenetically diverse reductive dehalogenase-homologous genes in deep subseafloor sedimentary metagenomes.</title>
        <authorList>
            <person name="Kawai M."/>
            <person name="Futagami T."/>
            <person name="Toyoda A."/>
            <person name="Takaki Y."/>
            <person name="Nishi S."/>
            <person name="Hori S."/>
            <person name="Arai W."/>
            <person name="Tsubouchi T."/>
            <person name="Morono Y."/>
            <person name="Uchiyama I."/>
            <person name="Ito T."/>
            <person name="Fujiyama A."/>
            <person name="Inagaki F."/>
            <person name="Takami H."/>
        </authorList>
    </citation>
    <scope>NUCLEOTIDE SEQUENCE</scope>
    <source>
        <strain evidence="8">Expedition CK06-06</strain>
    </source>
</reference>
<gene>
    <name evidence="8" type="ORF">S01H1_29081</name>
</gene>
<keyword evidence="4" id="KW-0732">Signal</keyword>
<comment type="caution">
    <text evidence="8">The sequence shown here is derived from an EMBL/GenBank/DDBJ whole genome shotgun (WGS) entry which is preliminary data.</text>
</comment>
<dbReference type="InterPro" id="IPR057739">
    <property type="entry name" value="Glyco_hydro_29_N"/>
</dbReference>
<protein>
    <recommendedName>
        <fullName evidence="3">alpha-L-fucosidase</fullName>
        <ecNumber evidence="3">3.2.1.51</ecNumber>
    </recommendedName>
</protein>
<dbReference type="EC" id="3.2.1.51" evidence="3"/>
<comment type="function">
    <text evidence="1">Alpha-L-fucosidase is responsible for hydrolyzing the alpha-1,6-linked fucose joined to the reducing-end N-acetylglucosamine of the carbohydrate moieties of glycoproteins.</text>
</comment>
<evidence type="ECO:0000256" key="5">
    <source>
        <dbReference type="ARBA" id="ARBA00022801"/>
    </source>
</evidence>
<dbReference type="GO" id="GO:0005764">
    <property type="term" value="C:lysosome"/>
    <property type="evidence" value="ECO:0007669"/>
    <property type="project" value="TreeGrafter"/>
</dbReference>
<accession>X0UGL4</accession>
<evidence type="ECO:0000256" key="2">
    <source>
        <dbReference type="ARBA" id="ARBA00007951"/>
    </source>
</evidence>
<evidence type="ECO:0000256" key="4">
    <source>
        <dbReference type="ARBA" id="ARBA00022729"/>
    </source>
</evidence>
<dbReference type="PRINTS" id="PR00741">
    <property type="entry name" value="GLHYDRLASE29"/>
</dbReference>
<keyword evidence="6" id="KW-0326">Glycosidase</keyword>
<organism evidence="8">
    <name type="scientific">marine sediment metagenome</name>
    <dbReference type="NCBI Taxonomy" id="412755"/>
    <lineage>
        <taxon>unclassified sequences</taxon>
        <taxon>metagenomes</taxon>
        <taxon>ecological metagenomes</taxon>
    </lineage>
</organism>
<dbReference type="EMBL" id="BARS01017811">
    <property type="protein sequence ID" value="GAF87660.1"/>
    <property type="molecule type" value="Genomic_DNA"/>
</dbReference>
<sequence length="277" mass="32384">RYIVLTTKHHSGYTLWPSRQAEQTYGENYNPVKVGPKRDIVGDLATAVRKKNIKVGLYYSLYEWYHPLWQSDRERFVAEHLFPQFKDLVTRYRPDIVWSDGEWEMGPEKWRSPELLAWLFNNAPNEKDLVINDRWGKGIRHKHGGFYTTEYGSGMDDDSHPWEENRGMGFSYGYNRAENLQDYRSARELILMLIDVVSRGGNLCLDIGPSADGRIPLIMQERLLQIGTWLRTNGQAIYGTRMWKTPCQWSAGKVPETQRKEYMSKFNILEQTVSPPE</sequence>
<feature type="non-terminal residue" evidence="8">
    <location>
        <position position="1"/>
    </location>
</feature>
<dbReference type="AlphaFoldDB" id="X0UGL4"/>
<dbReference type="InterPro" id="IPR016286">
    <property type="entry name" value="FUC_metazoa-typ"/>
</dbReference>
<evidence type="ECO:0000313" key="8">
    <source>
        <dbReference type="EMBL" id="GAF87660.1"/>
    </source>
</evidence>